<feature type="compositionally biased region" description="Basic and acidic residues" evidence="1">
    <location>
        <begin position="98"/>
        <end position="109"/>
    </location>
</feature>
<name>A0A370TCR0_9HELO</name>
<dbReference type="AlphaFoldDB" id="A0A370TCR0"/>
<protein>
    <submittedName>
        <fullName evidence="2">Uncharacterized protein</fullName>
    </submittedName>
</protein>
<dbReference type="EMBL" id="NPIC01000011">
    <property type="protein sequence ID" value="RDL32015.1"/>
    <property type="molecule type" value="Genomic_DNA"/>
</dbReference>
<feature type="region of interest" description="Disordered" evidence="1">
    <location>
        <begin position="73"/>
        <end position="109"/>
    </location>
</feature>
<reference evidence="2 3" key="1">
    <citation type="journal article" date="2018" name="IMA Fungus">
        <title>IMA Genome-F 9: Draft genome sequence of Annulohypoxylon stygium, Aspergillus mulundensis, Berkeleyomyces basicola (syn. Thielaviopsis basicola), Ceratocystis smalleyi, two Cercospora beticola strains, Coleophoma cylindrospora, Fusarium fracticaudum, Phialophora cf. hyalina, and Morchella septimelata.</title>
        <authorList>
            <person name="Wingfield B.D."/>
            <person name="Bills G.F."/>
            <person name="Dong Y."/>
            <person name="Huang W."/>
            <person name="Nel W.J."/>
            <person name="Swalarsk-Parry B.S."/>
            <person name="Vaghefi N."/>
            <person name="Wilken P.M."/>
            <person name="An Z."/>
            <person name="de Beer Z.W."/>
            <person name="De Vos L."/>
            <person name="Chen L."/>
            <person name="Duong T.A."/>
            <person name="Gao Y."/>
            <person name="Hammerbacher A."/>
            <person name="Kikkert J.R."/>
            <person name="Li Y."/>
            <person name="Li H."/>
            <person name="Li K."/>
            <person name="Li Q."/>
            <person name="Liu X."/>
            <person name="Ma X."/>
            <person name="Naidoo K."/>
            <person name="Pethybridge S.J."/>
            <person name="Sun J."/>
            <person name="Steenkamp E.T."/>
            <person name="van der Nest M.A."/>
            <person name="van Wyk S."/>
            <person name="Wingfield M.J."/>
            <person name="Xiong C."/>
            <person name="Yue Q."/>
            <person name="Zhang X."/>
        </authorList>
    </citation>
    <scope>NUCLEOTIDE SEQUENCE [LARGE SCALE GENOMIC DNA]</scope>
    <source>
        <strain evidence="2 3">BP 5553</strain>
    </source>
</reference>
<comment type="caution">
    <text evidence="2">The sequence shown here is derived from an EMBL/GenBank/DDBJ whole genome shotgun (WGS) entry which is preliminary data.</text>
</comment>
<evidence type="ECO:0000313" key="3">
    <source>
        <dbReference type="Proteomes" id="UP000254866"/>
    </source>
</evidence>
<evidence type="ECO:0000256" key="1">
    <source>
        <dbReference type="SAM" id="MobiDB-lite"/>
    </source>
</evidence>
<dbReference type="Proteomes" id="UP000254866">
    <property type="component" value="Unassembled WGS sequence"/>
</dbReference>
<dbReference type="RefSeq" id="XP_031865947.1">
    <property type="nucleotide sequence ID" value="XM_032018040.1"/>
</dbReference>
<evidence type="ECO:0000313" key="2">
    <source>
        <dbReference type="EMBL" id="RDL32015.1"/>
    </source>
</evidence>
<dbReference type="GeneID" id="43602266"/>
<proteinExistence type="predicted"/>
<keyword evidence="3" id="KW-1185">Reference proteome</keyword>
<organism evidence="2 3">
    <name type="scientific">Venustampulla echinocandica</name>
    <dbReference type="NCBI Taxonomy" id="2656787"/>
    <lineage>
        <taxon>Eukaryota</taxon>
        <taxon>Fungi</taxon>
        <taxon>Dikarya</taxon>
        <taxon>Ascomycota</taxon>
        <taxon>Pezizomycotina</taxon>
        <taxon>Leotiomycetes</taxon>
        <taxon>Helotiales</taxon>
        <taxon>Pleuroascaceae</taxon>
        <taxon>Venustampulla</taxon>
    </lineage>
</organism>
<accession>A0A370TCR0</accession>
<sequence>MQQKETSRYGYDYVEIDVRKQAGTRKELGRCWRGEQEAGNSNINEALAKDSFTCDPNLGDPTTGTRVVVAEALSHNPKDGANDDALSPSDGTRPSTTKFEEWTKTHQPI</sequence>
<gene>
    <name evidence="2" type="ORF">BP5553_09417</name>
</gene>